<sequence length="167" mass="18477">MEYEQENGAGTEDKNLQLVAFNLGDEEFGVDIMQVQEIIRMQEVTRIPQAPDFVKGVINIRGKIIVVVSLDKCLGLESKETDEHSRIIVVEVGGSVVGMVVDSVSEILSIQESSIEPAPDIIASKINADYLKGVGKLENRLLILLDLEKILTEEQVNQISQLSEQQE</sequence>
<proteinExistence type="predicted"/>
<dbReference type="InterPro" id="IPR036061">
    <property type="entry name" value="CheW-like_dom_sf"/>
</dbReference>
<evidence type="ECO:0000313" key="2">
    <source>
        <dbReference type="EMBL" id="ADI73762.1"/>
    </source>
</evidence>
<dbReference type="PROSITE" id="PS50851">
    <property type="entry name" value="CHEW"/>
    <property type="match status" value="1"/>
</dbReference>
<reference evidence="2 3" key="1">
    <citation type="submission" date="2010-06" db="EMBL/GenBank/DDBJ databases">
        <title>Complete sequence chromosome of Methanohalobium evestigatum Z-7303.</title>
        <authorList>
            <consortium name="US DOE Joint Genome Institute"/>
            <person name="Lucas S."/>
            <person name="Copeland A."/>
            <person name="Lapidus A."/>
            <person name="Cheng J.-F."/>
            <person name="Bruce D."/>
            <person name="Goodwin L."/>
            <person name="Pitluck S."/>
            <person name="Saunders E."/>
            <person name="Detter J.C."/>
            <person name="Han C."/>
            <person name="Tapia R."/>
            <person name="Land M."/>
            <person name="Hauser L."/>
            <person name="Kyrpides N."/>
            <person name="Mikhailova N."/>
            <person name="Sieprawska-Lupa M."/>
            <person name="Whitman W.B."/>
            <person name="Anderson I."/>
            <person name="Woyke T."/>
        </authorList>
    </citation>
    <scope>NUCLEOTIDE SEQUENCE [LARGE SCALE GENOMIC DNA]</scope>
    <source>
        <strain evidence="3">ATCC BAA-1072 / DSM 3721 / NBRC 107634 / OCM 161 / Z-7303</strain>
    </source>
</reference>
<dbReference type="SMART" id="SM00260">
    <property type="entry name" value="CheW"/>
    <property type="match status" value="1"/>
</dbReference>
<dbReference type="OrthoDB" id="115049at2157"/>
<dbReference type="RefSeq" id="WP_013194330.1">
    <property type="nucleotide sequence ID" value="NC_014253.1"/>
</dbReference>
<dbReference type="KEGG" id="mev:Metev_0864"/>
<dbReference type="GO" id="GO:0005829">
    <property type="term" value="C:cytosol"/>
    <property type="evidence" value="ECO:0007669"/>
    <property type="project" value="TreeGrafter"/>
</dbReference>
<accession>D7E8U1</accession>
<dbReference type="InterPro" id="IPR039315">
    <property type="entry name" value="CheW"/>
</dbReference>
<dbReference type="GO" id="GO:0007165">
    <property type="term" value="P:signal transduction"/>
    <property type="evidence" value="ECO:0007669"/>
    <property type="project" value="InterPro"/>
</dbReference>
<dbReference type="PANTHER" id="PTHR22617:SF23">
    <property type="entry name" value="CHEMOTAXIS PROTEIN CHEW"/>
    <property type="match status" value="1"/>
</dbReference>
<name>D7E8U1_METEZ</name>
<gene>
    <name evidence="2" type="ordered locus">Metev_0864</name>
</gene>
<dbReference type="SUPFAM" id="SSF50341">
    <property type="entry name" value="CheW-like"/>
    <property type="match status" value="1"/>
</dbReference>
<organism evidence="2 3">
    <name type="scientific">Methanohalobium evestigatum (strain ATCC BAA-1072 / DSM 3721 / NBRC 107634 / OCM 161 / Z-7303)</name>
    <dbReference type="NCBI Taxonomy" id="644295"/>
    <lineage>
        <taxon>Archaea</taxon>
        <taxon>Methanobacteriati</taxon>
        <taxon>Methanobacteriota</taxon>
        <taxon>Stenosarchaea group</taxon>
        <taxon>Methanomicrobia</taxon>
        <taxon>Methanosarcinales</taxon>
        <taxon>Methanosarcinaceae</taxon>
        <taxon>Methanohalobium</taxon>
    </lineage>
</organism>
<dbReference type="CDD" id="cd00732">
    <property type="entry name" value="CheW"/>
    <property type="match status" value="1"/>
</dbReference>
<evidence type="ECO:0000259" key="1">
    <source>
        <dbReference type="PROSITE" id="PS50851"/>
    </source>
</evidence>
<keyword evidence="3" id="KW-1185">Reference proteome</keyword>
<dbReference type="HOGENOM" id="CLU_048995_3_1_2"/>
<dbReference type="Gene3D" id="2.30.30.40">
    <property type="entry name" value="SH3 Domains"/>
    <property type="match status" value="1"/>
</dbReference>
<protein>
    <submittedName>
        <fullName evidence="2">CheW protein</fullName>
    </submittedName>
</protein>
<dbReference type="GO" id="GO:0006935">
    <property type="term" value="P:chemotaxis"/>
    <property type="evidence" value="ECO:0007669"/>
    <property type="project" value="InterPro"/>
</dbReference>
<dbReference type="PANTHER" id="PTHR22617">
    <property type="entry name" value="CHEMOTAXIS SENSOR HISTIDINE KINASE-RELATED"/>
    <property type="match status" value="1"/>
</dbReference>
<dbReference type="AlphaFoldDB" id="D7E8U1"/>
<dbReference type="STRING" id="644295.Metev_0864"/>
<dbReference type="GeneID" id="9346492"/>
<feature type="domain" description="CheW-like" evidence="1">
    <location>
        <begin position="15"/>
        <end position="156"/>
    </location>
</feature>
<dbReference type="Pfam" id="PF01584">
    <property type="entry name" value="CheW"/>
    <property type="match status" value="1"/>
</dbReference>
<dbReference type="Proteomes" id="UP000000391">
    <property type="component" value="Chromosome"/>
</dbReference>
<dbReference type="InterPro" id="IPR002545">
    <property type="entry name" value="CheW-lke_dom"/>
</dbReference>
<dbReference type="Gene3D" id="2.40.50.180">
    <property type="entry name" value="CheA-289, Domain 4"/>
    <property type="match status" value="1"/>
</dbReference>
<evidence type="ECO:0000313" key="3">
    <source>
        <dbReference type="Proteomes" id="UP000000391"/>
    </source>
</evidence>
<dbReference type="EMBL" id="CP002069">
    <property type="protein sequence ID" value="ADI73762.1"/>
    <property type="molecule type" value="Genomic_DNA"/>
</dbReference>